<comment type="caution">
    <text evidence="2">The sequence shown here is derived from an EMBL/GenBank/DDBJ whole genome shotgun (WGS) entry which is preliminary data.</text>
</comment>
<dbReference type="InterPro" id="IPR029058">
    <property type="entry name" value="AB_hydrolase_fold"/>
</dbReference>
<organism evidence="2 3">
    <name type="scientific">Aquipuribacter hungaricus</name>
    <dbReference type="NCBI Taxonomy" id="545624"/>
    <lineage>
        <taxon>Bacteria</taxon>
        <taxon>Bacillati</taxon>
        <taxon>Actinomycetota</taxon>
        <taxon>Actinomycetes</taxon>
        <taxon>Micrococcales</taxon>
        <taxon>Intrasporangiaceae</taxon>
        <taxon>Aquipuribacter</taxon>
    </lineage>
</organism>
<sequence length="569" mass="54762">MSVHAAPGDGAAGTGLRVSGGVGGVAARLEDLDLLARALADAAGEAAWLAGSAVRAVADPSLLAAVLTDPAGVARAVADAGQGAGDLCRGAGALAGLAGSVLLAVTAYRAQEDGLAALAAGVPLVLGSLLRARAGAAVVAGVTSTGALPVLVGAAGVVVLAAHAARTAGEEGAAAVPGLPRPRGPVTGPGGGGQAGGRSIGAPSVVAPSVVAPSGGAASAVAGEVREAVVAGVVAHPGLVDGAVRLVPGLVGVVDVPAVARLLGRAGQAGGVLVETPVTVAPVGGALPCSDPSVRPVGGVVATTAGAGSRGRPASGVADLLRRGQGVAGWRVPRAGEHDSLPPGEPRPARGQVRVDRVEGADGAVAWVVHVPGTQDWDGDGEGSPMDMAGNVALVGGSPSAVASGVAAALVGAGARPGQPVAVVGHSQGGMTALDVAADPRLRRVATVTHVVTAGSPVAGREAPPGVQVLAIEHDDDLVPRLDGRSHPDTPDRVVVRAPAPDGPWRTDAVPAHSSSAYVATAAAVDGSHHPSLVRYREGLAPFLDREGASCTTRQVVLARVPAAGGGQP</sequence>
<evidence type="ECO:0000313" key="2">
    <source>
        <dbReference type="EMBL" id="MFC3689039.1"/>
    </source>
</evidence>
<proteinExistence type="predicted"/>
<dbReference type="Proteomes" id="UP001595685">
    <property type="component" value="Unassembled WGS sequence"/>
</dbReference>
<dbReference type="Gene3D" id="3.40.50.1820">
    <property type="entry name" value="alpha/beta hydrolase"/>
    <property type="match status" value="1"/>
</dbReference>
<gene>
    <name evidence="2" type="ORF">ACFOLH_11865</name>
</gene>
<evidence type="ECO:0000313" key="3">
    <source>
        <dbReference type="Proteomes" id="UP001595685"/>
    </source>
</evidence>
<dbReference type="RefSeq" id="WP_376985548.1">
    <property type="nucleotide sequence ID" value="NZ_JBHRWW010000007.1"/>
</dbReference>
<name>A0ABV7WGV5_9MICO</name>
<dbReference type="EMBL" id="JBHRWW010000007">
    <property type="protein sequence ID" value="MFC3689039.1"/>
    <property type="molecule type" value="Genomic_DNA"/>
</dbReference>
<keyword evidence="3" id="KW-1185">Reference proteome</keyword>
<dbReference type="SUPFAM" id="SSF53474">
    <property type="entry name" value="alpha/beta-Hydrolases"/>
    <property type="match status" value="2"/>
</dbReference>
<protein>
    <recommendedName>
        <fullName evidence="4">PGAP1-like protein</fullName>
    </recommendedName>
</protein>
<evidence type="ECO:0008006" key="4">
    <source>
        <dbReference type="Google" id="ProtNLM"/>
    </source>
</evidence>
<evidence type="ECO:0000256" key="1">
    <source>
        <dbReference type="SAM" id="MobiDB-lite"/>
    </source>
</evidence>
<feature type="region of interest" description="Disordered" evidence="1">
    <location>
        <begin position="171"/>
        <end position="198"/>
    </location>
</feature>
<reference evidence="3" key="1">
    <citation type="journal article" date="2019" name="Int. J. Syst. Evol. Microbiol.">
        <title>The Global Catalogue of Microorganisms (GCM) 10K type strain sequencing project: providing services to taxonomists for standard genome sequencing and annotation.</title>
        <authorList>
            <consortium name="The Broad Institute Genomics Platform"/>
            <consortium name="The Broad Institute Genome Sequencing Center for Infectious Disease"/>
            <person name="Wu L."/>
            <person name="Ma J."/>
        </authorList>
    </citation>
    <scope>NUCLEOTIDE SEQUENCE [LARGE SCALE GENOMIC DNA]</scope>
    <source>
        <strain evidence="3">NCAIM B.02333</strain>
    </source>
</reference>
<accession>A0ABV7WGV5</accession>
<feature type="region of interest" description="Disordered" evidence="1">
    <location>
        <begin position="331"/>
        <end position="350"/>
    </location>
</feature>
<feature type="compositionally biased region" description="Gly residues" evidence="1">
    <location>
        <begin position="187"/>
        <end position="198"/>
    </location>
</feature>